<evidence type="ECO:0000256" key="2">
    <source>
        <dbReference type="SAM" id="Phobius"/>
    </source>
</evidence>
<evidence type="ECO:0000313" key="4">
    <source>
        <dbReference type="Proteomes" id="UP000796880"/>
    </source>
</evidence>
<feature type="compositionally biased region" description="Low complexity" evidence="1">
    <location>
        <begin position="88"/>
        <end position="99"/>
    </location>
</feature>
<feature type="region of interest" description="Disordered" evidence="1">
    <location>
        <begin position="78"/>
        <end position="164"/>
    </location>
</feature>
<evidence type="ECO:0000313" key="3">
    <source>
        <dbReference type="EMBL" id="KAF3443811.1"/>
    </source>
</evidence>
<feature type="compositionally biased region" description="Polar residues" evidence="1">
    <location>
        <begin position="147"/>
        <end position="164"/>
    </location>
</feature>
<dbReference type="Proteomes" id="UP000796880">
    <property type="component" value="Unassembled WGS sequence"/>
</dbReference>
<gene>
    <name evidence="3" type="ORF">FNV43_RR13501</name>
</gene>
<keyword evidence="4" id="KW-1185">Reference proteome</keyword>
<keyword evidence="2" id="KW-1133">Transmembrane helix</keyword>
<evidence type="ECO:0000256" key="1">
    <source>
        <dbReference type="SAM" id="MobiDB-lite"/>
    </source>
</evidence>
<name>A0A8K0MFA2_9ROSA</name>
<proteinExistence type="predicted"/>
<organism evidence="3 4">
    <name type="scientific">Rhamnella rubrinervis</name>
    <dbReference type="NCBI Taxonomy" id="2594499"/>
    <lineage>
        <taxon>Eukaryota</taxon>
        <taxon>Viridiplantae</taxon>
        <taxon>Streptophyta</taxon>
        <taxon>Embryophyta</taxon>
        <taxon>Tracheophyta</taxon>
        <taxon>Spermatophyta</taxon>
        <taxon>Magnoliopsida</taxon>
        <taxon>eudicotyledons</taxon>
        <taxon>Gunneridae</taxon>
        <taxon>Pentapetalae</taxon>
        <taxon>rosids</taxon>
        <taxon>fabids</taxon>
        <taxon>Rosales</taxon>
        <taxon>Rhamnaceae</taxon>
        <taxon>rhamnoid group</taxon>
        <taxon>Rhamneae</taxon>
        <taxon>Rhamnella</taxon>
    </lineage>
</organism>
<keyword evidence="2" id="KW-0472">Membrane</keyword>
<dbReference type="EMBL" id="VOIH02000006">
    <property type="protein sequence ID" value="KAF3443811.1"/>
    <property type="molecule type" value="Genomic_DNA"/>
</dbReference>
<comment type="caution">
    <text evidence="3">The sequence shown here is derived from an EMBL/GenBank/DDBJ whole genome shotgun (WGS) entry which is preliminary data.</text>
</comment>
<dbReference type="OrthoDB" id="771184at2759"/>
<dbReference type="PANTHER" id="PTHR34379:SF15">
    <property type="entry name" value="PROTEIN, PUTATIVE-RELATED"/>
    <property type="match status" value="1"/>
</dbReference>
<sequence>MVDMEVVVLESKSVLDRSADLGFTYITMENQKEEVMKVSDSECSMNLQNSTTLPHQKRNFSRVIKALFFEAILAKRARDRRGNRQDSSRSSSSNRSLSRSSDERSLNLSPSTSNVQELKTNLEHLHSSSTSTSSSSNSIPESKISSRNLSVSVRQKQRNSQNQDPAVKCCSGFNYGMYLLLISLTVTVLWGRLFGIVFTSIWLYFLPCWYESNNRRPESERKCLSSTERETRDYKKRVIMGGLLQRNKYRGGH</sequence>
<dbReference type="AlphaFoldDB" id="A0A8K0MFA2"/>
<keyword evidence="2" id="KW-0812">Transmembrane</keyword>
<feature type="compositionally biased region" description="Low complexity" evidence="1">
    <location>
        <begin position="127"/>
        <end position="146"/>
    </location>
</feature>
<feature type="transmembrane region" description="Helical" evidence="2">
    <location>
        <begin position="175"/>
        <end position="206"/>
    </location>
</feature>
<protein>
    <submittedName>
        <fullName evidence="3">Uncharacterized protein</fullName>
    </submittedName>
</protein>
<feature type="compositionally biased region" description="Polar residues" evidence="1">
    <location>
        <begin position="110"/>
        <end position="119"/>
    </location>
</feature>
<dbReference type="PANTHER" id="PTHR34379">
    <property type="entry name" value="OS07G0553800 PROTEIN"/>
    <property type="match status" value="1"/>
</dbReference>
<accession>A0A8K0MFA2</accession>
<reference evidence="3" key="1">
    <citation type="submission" date="2020-03" db="EMBL/GenBank/DDBJ databases">
        <title>A high-quality chromosome-level genome assembly of a woody plant with both climbing and erect habits, Rhamnella rubrinervis.</title>
        <authorList>
            <person name="Lu Z."/>
            <person name="Yang Y."/>
            <person name="Zhu X."/>
            <person name="Sun Y."/>
        </authorList>
    </citation>
    <scope>NUCLEOTIDE SEQUENCE</scope>
    <source>
        <strain evidence="3">BYM</strain>
        <tissue evidence="3">Leaf</tissue>
    </source>
</reference>
<dbReference type="InterPro" id="IPR040411">
    <property type="entry name" value="At5g23160-like"/>
</dbReference>